<dbReference type="GO" id="GO:0045494">
    <property type="term" value="P:photoreceptor cell maintenance"/>
    <property type="evidence" value="ECO:0007669"/>
    <property type="project" value="InterPro"/>
</dbReference>
<protein>
    <submittedName>
        <fullName evidence="1">Uncharacterized protein</fullName>
    </submittedName>
</protein>
<dbReference type="InterPro" id="IPR013766">
    <property type="entry name" value="Thioredoxin_domain"/>
</dbReference>
<dbReference type="PANTHER" id="PTHR46762">
    <property type="entry name" value="NUCLEOREDOXIN-LIKE PROTEIN 2"/>
    <property type="match status" value="1"/>
</dbReference>
<dbReference type="Gene3D" id="3.40.30.10">
    <property type="entry name" value="Glutaredoxin"/>
    <property type="match status" value="1"/>
</dbReference>
<dbReference type="CDD" id="cd02964">
    <property type="entry name" value="TryX_like_family"/>
    <property type="match status" value="1"/>
</dbReference>
<dbReference type="InterPro" id="IPR029519">
    <property type="entry name" value="RdCVF2"/>
</dbReference>
<name>A0A7R8W7X0_9CRUS</name>
<dbReference type="PROSITE" id="PS51352">
    <property type="entry name" value="THIOREDOXIN_2"/>
    <property type="match status" value="1"/>
</dbReference>
<gene>
    <name evidence="1" type="ORF">CTOB1V02_LOCUS4515</name>
</gene>
<sequence>MEHIRDVQLVKKDGTCISSSEALDKKKLVGFYFSAHWCPPCRQFTPVLAQFYEVPFITEVHSEDEDCLEIIFVSSDRSAGDMKSYMDESHGDWLAIPHGDGAVGKLMKGFEVRGIPKLVIVVKDKVVTLEGREGVTRMGPVVIKEWLKQQ</sequence>
<evidence type="ECO:0000313" key="1">
    <source>
        <dbReference type="EMBL" id="CAD7226598.1"/>
    </source>
</evidence>
<dbReference type="Pfam" id="PF13905">
    <property type="entry name" value="Thioredoxin_8"/>
    <property type="match status" value="1"/>
</dbReference>
<dbReference type="OrthoDB" id="189920at2759"/>
<dbReference type="PANTHER" id="PTHR46762:SF1">
    <property type="entry name" value="NUCLEOREDOXIN-LIKE PROTEIN 2"/>
    <property type="match status" value="1"/>
</dbReference>
<dbReference type="AlphaFoldDB" id="A0A7R8W7X0"/>
<dbReference type="InterPro" id="IPR036249">
    <property type="entry name" value="Thioredoxin-like_sf"/>
</dbReference>
<dbReference type="GO" id="GO:0007600">
    <property type="term" value="P:sensory perception"/>
    <property type="evidence" value="ECO:0007669"/>
    <property type="project" value="InterPro"/>
</dbReference>
<dbReference type="EMBL" id="OB660871">
    <property type="protein sequence ID" value="CAD7226598.1"/>
    <property type="molecule type" value="Genomic_DNA"/>
</dbReference>
<dbReference type="SUPFAM" id="SSF52833">
    <property type="entry name" value="Thioredoxin-like"/>
    <property type="match status" value="1"/>
</dbReference>
<dbReference type="InterPro" id="IPR012336">
    <property type="entry name" value="Thioredoxin-like_fold"/>
</dbReference>
<organism evidence="1">
    <name type="scientific">Cyprideis torosa</name>
    <dbReference type="NCBI Taxonomy" id="163714"/>
    <lineage>
        <taxon>Eukaryota</taxon>
        <taxon>Metazoa</taxon>
        <taxon>Ecdysozoa</taxon>
        <taxon>Arthropoda</taxon>
        <taxon>Crustacea</taxon>
        <taxon>Oligostraca</taxon>
        <taxon>Ostracoda</taxon>
        <taxon>Podocopa</taxon>
        <taxon>Podocopida</taxon>
        <taxon>Cytherocopina</taxon>
        <taxon>Cytheroidea</taxon>
        <taxon>Cytherideidae</taxon>
        <taxon>Cyprideis</taxon>
    </lineage>
</organism>
<accession>A0A7R8W7X0</accession>
<proteinExistence type="predicted"/>
<reference evidence="1" key="1">
    <citation type="submission" date="2020-11" db="EMBL/GenBank/DDBJ databases">
        <authorList>
            <person name="Tran Van P."/>
        </authorList>
    </citation>
    <scope>NUCLEOTIDE SEQUENCE</scope>
</reference>